<keyword evidence="5 9" id="KW-0949">S-adenosyl-L-methionine</keyword>
<gene>
    <name evidence="9" type="primary">trmB</name>
    <name evidence="10" type="ORF">EI71_00904</name>
</gene>
<name>A0A397S4W6_9MOLU</name>
<dbReference type="EMBL" id="QXEV01000007">
    <property type="protein sequence ID" value="RIA77751.1"/>
    <property type="molecule type" value="Genomic_DNA"/>
</dbReference>
<comment type="function">
    <text evidence="2 9">Catalyzes the formation of N(7)-methylguanine at position 46 (m7G46) in tRNA.</text>
</comment>
<dbReference type="CDD" id="cd02440">
    <property type="entry name" value="AdoMet_MTases"/>
    <property type="match status" value="1"/>
</dbReference>
<evidence type="ECO:0000313" key="11">
    <source>
        <dbReference type="Proteomes" id="UP000266506"/>
    </source>
</evidence>
<evidence type="ECO:0000256" key="5">
    <source>
        <dbReference type="ARBA" id="ARBA00022691"/>
    </source>
</evidence>
<dbReference type="PANTHER" id="PTHR23417:SF14">
    <property type="entry name" value="PENTACOTRIPEPTIDE-REPEAT REGION OF PRORP DOMAIN-CONTAINING PROTEIN"/>
    <property type="match status" value="1"/>
</dbReference>
<keyword evidence="3 9" id="KW-0489">Methyltransferase</keyword>
<dbReference type="FunFam" id="3.40.50.150:FF:000035">
    <property type="entry name" value="tRNA (guanine-N(7)-)-methyltransferase"/>
    <property type="match status" value="1"/>
</dbReference>
<dbReference type="InParanoid" id="A0A397S4W6"/>
<dbReference type="AlphaFoldDB" id="A0A397S4W6"/>
<feature type="binding site" evidence="9">
    <location>
        <position position="70"/>
    </location>
    <ligand>
        <name>S-adenosyl-L-methionine</name>
        <dbReference type="ChEBI" id="CHEBI:59789"/>
    </ligand>
</feature>
<feature type="binding site" evidence="9">
    <location>
        <position position="155"/>
    </location>
    <ligand>
        <name>substrate</name>
    </ligand>
</feature>
<sequence length="214" mass="25395">MRLRKVKNARERLAQNNNTYYIEDAKIYKGKWQSLFKNENPLYIEIGCGKGQFIMELAKRNPNINYVALEKFDSVLLRALEKAILDDIPNLKLAVIDAESITEYFDKGEVSKIYLNFSDPWPKKCHAKRRLTFKTFLDQYRIILKEDGNIEQKTDNRHFFEFSLESFNDNGWKLHDICLDLHNETEKYPDNITTEFEDKWSKLGPIYRLVAEKK</sequence>
<evidence type="ECO:0000256" key="6">
    <source>
        <dbReference type="ARBA" id="ARBA00022694"/>
    </source>
</evidence>
<evidence type="ECO:0000313" key="10">
    <source>
        <dbReference type="EMBL" id="RIA77751.1"/>
    </source>
</evidence>
<protein>
    <recommendedName>
        <fullName evidence="9">tRNA (guanine-N(7)-)-methyltransferase</fullName>
        <ecNumber evidence="9">2.1.1.33</ecNumber>
    </recommendedName>
    <alternativeName>
        <fullName evidence="9">tRNA (guanine(46)-N(7))-methyltransferase</fullName>
    </alternativeName>
    <alternativeName>
        <fullName evidence="9">tRNA(m7G46)-methyltransferase</fullName>
    </alternativeName>
</protein>
<dbReference type="Pfam" id="PF02390">
    <property type="entry name" value="Methyltransf_4"/>
    <property type="match status" value="1"/>
</dbReference>
<dbReference type="FunCoup" id="A0A397S4W6">
    <property type="interactions" value="282"/>
</dbReference>
<dbReference type="HAMAP" id="MF_01057">
    <property type="entry name" value="tRNA_methyltr_TrmB"/>
    <property type="match status" value="1"/>
</dbReference>
<evidence type="ECO:0000256" key="3">
    <source>
        <dbReference type="ARBA" id="ARBA00022603"/>
    </source>
</evidence>
<keyword evidence="6 9" id="KW-0819">tRNA processing</keyword>
<dbReference type="RefSeq" id="WP_119016058.1">
    <property type="nucleotide sequence ID" value="NZ_QXEV01000007.1"/>
</dbReference>
<organism evidence="10 11">
    <name type="scientific">Anaeroplasma bactoclasticum</name>
    <dbReference type="NCBI Taxonomy" id="2088"/>
    <lineage>
        <taxon>Bacteria</taxon>
        <taxon>Bacillati</taxon>
        <taxon>Mycoplasmatota</taxon>
        <taxon>Mollicutes</taxon>
        <taxon>Anaeroplasmatales</taxon>
        <taxon>Anaeroplasmataceae</taxon>
        <taxon>Anaeroplasma</taxon>
    </lineage>
</organism>
<feature type="binding site" evidence="9">
    <location>
        <position position="97"/>
    </location>
    <ligand>
        <name>S-adenosyl-L-methionine</name>
        <dbReference type="ChEBI" id="CHEBI:59789"/>
    </ligand>
</feature>
<dbReference type="Gene3D" id="3.40.50.150">
    <property type="entry name" value="Vaccinia Virus protein VP39"/>
    <property type="match status" value="1"/>
</dbReference>
<dbReference type="PROSITE" id="PS51625">
    <property type="entry name" value="SAM_MT_TRMB"/>
    <property type="match status" value="1"/>
</dbReference>
<dbReference type="GO" id="GO:0043527">
    <property type="term" value="C:tRNA methyltransferase complex"/>
    <property type="evidence" value="ECO:0007669"/>
    <property type="project" value="TreeGrafter"/>
</dbReference>
<comment type="catalytic activity">
    <reaction evidence="1 9">
        <text>guanosine(46) in tRNA + S-adenosyl-L-methionine = N(7)-methylguanosine(46) in tRNA + S-adenosyl-L-homocysteine</text>
        <dbReference type="Rhea" id="RHEA:42708"/>
        <dbReference type="Rhea" id="RHEA-COMP:10188"/>
        <dbReference type="Rhea" id="RHEA-COMP:10189"/>
        <dbReference type="ChEBI" id="CHEBI:57856"/>
        <dbReference type="ChEBI" id="CHEBI:59789"/>
        <dbReference type="ChEBI" id="CHEBI:74269"/>
        <dbReference type="ChEBI" id="CHEBI:74480"/>
        <dbReference type="EC" id="2.1.1.33"/>
    </reaction>
</comment>
<comment type="similarity">
    <text evidence="8 9">Belongs to the class I-like SAM-binding methyltransferase superfamily. TrmB family.</text>
</comment>
<dbReference type="EC" id="2.1.1.33" evidence="9"/>
<dbReference type="UniPathway" id="UPA00989"/>
<keyword evidence="4 9" id="KW-0808">Transferase</keyword>
<accession>A0A397S4W6</accession>
<evidence type="ECO:0000256" key="2">
    <source>
        <dbReference type="ARBA" id="ARBA00003015"/>
    </source>
</evidence>
<dbReference type="InterPro" id="IPR055361">
    <property type="entry name" value="tRNA_methyltr_TrmB_bact"/>
</dbReference>
<reference evidence="10 11" key="1">
    <citation type="submission" date="2018-08" db="EMBL/GenBank/DDBJ databases">
        <title>Genomic Encyclopedia of Archaeal and Bacterial Type Strains, Phase II (KMG-II): from individual species to whole genera.</title>
        <authorList>
            <person name="Goeker M."/>
        </authorList>
    </citation>
    <scope>NUCLEOTIDE SEQUENCE [LARGE SCALE GENOMIC DNA]</scope>
    <source>
        <strain evidence="10 11">ATCC 27112</strain>
    </source>
</reference>
<dbReference type="InterPro" id="IPR029063">
    <property type="entry name" value="SAM-dependent_MTases_sf"/>
</dbReference>
<feature type="binding site" evidence="9">
    <location>
        <begin position="194"/>
        <end position="197"/>
    </location>
    <ligand>
        <name>substrate</name>
    </ligand>
</feature>
<evidence type="ECO:0000256" key="7">
    <source>
        <dbReference type="ARBA" id="ARBA00060552"/>
    </source>
</evidence>
<evidence type="ECO:0000256" key="8">
    <source>
        <dbReference type="ARBA" id="ARBA00060767"/>
    </source>
</evidence>
<comment type="caution">
    <text evidence="10">The sequence shown here is derived from an EMBL/GenBank/DDBJ whole genome shotgun (WGS) entry which is preliminary data.</text>
</comment>
<feature type="binding site" evidence="9">
    <location>
        <position position="123"/>
    </location>
    <ligand>
        <name>substrate</name>
    </ligand>
</feature>
<proteinExistence type="inferred from homology"/>
<dbReference type="PANTHER" id="PTHR23417">
    <property type="entry name" value="3-DEOXY-D-MANNO-OCTULOSONIC-ACID TRANSFERASE/TRNA GUANINE-N 7 - -METHYLTRANSFERASE"/>
    <property type="match status" value="1"/>
</dbReference>
<dbReference type="OrthoDB" id="9802090at2"/>
<dbReference type="GO" id="GO:0008176">
    <property type="term" value="F:tRNA (guanine(46)-N7)-methyltransferase activity"/>
    <property type="evidence" value="ECO:0007669"/>
    <property type="project" value="UniProtKB-UniRule"/>
</dbReference>
<dbReference type="NCBIfam" id="TIGR00091">
    <property type="entry name" value="tRNA (guanosine(46)-N7)-methyltransferase TrmB"/>
    <property type="match status" value="1"/>
</dbReference>
<dbReference type="InterPro" id="IPR003358">
    <property type="entry name" value="tRNA_(Gua-N-7)_MeTrfase_Trmb"/>
</dbReference>
<dbReference type="NCBIfam" id="NF001080">
    <property type="entry name" value="PRK00121.2-2"/>
    <property type="match status" value="1"/>
</dbReference>
<dbReference type="SUPFAM" id="SSF53335">
    <property type="entry name" value="S-adenosyl-L-methionine-dependent methyltransferases"/>
    <property type="match status" value="1"/>
</dbReference>
<evidence type="ECO:0000256" key="4">
    <source>
        <dbReference type="ARBA" id="ARBA00022679"/>
    </source>
</evidence>
<feature type="binding site" evidence="9">
    <location>
        <position position="119"/>
    </location>
    <ligand>
        <name>S-adenosyl-L-methionine</name>
        <dbReference type="ChEBI" id="CHEBI:59789"/>
    </ligand>
</feature>
<keyword evidence="11" id="KW-1185">Reference proteome</keyword>
<evidence type="ECO:0000256" key="1">
    <source>
        <dbReference type="ARBA" id="ARBA00000142"/>
    </source>
</evidence>
<comment type="caution">
    <text evidence="9">Lacks conserved residue(s) required for the propagation of feature annotation.</text>
</comment>
<evidence type="ECO:0000256" key="9">
    <source>
        <dbReference type="HAMAP-Rule" id="MF_01057"/>
    </source>
</evidence>
<dbReference type="Proteomes" id="UP000266506">
    <property type="component" value="Unassembled WGS sequence"/>
</dbReference>
<comment type="pathway">
    <text evidence="7 9">tRNA modification; N(7)-methylguanine-tRNA biosynthesis.</text>
</comment>
<feature type="binding site" evidence="9">
    <location>
        <position position="45"/>
    </location>
    <ligand>
        <name>S-adenosyl-L-methionine</name>
        <dbReference type="ChEBI" id="CHEBI:59789"/>
    </ligand>
</feature>